<gene>
    <name evidence="3" type="ORF">BJX63DRAFT_438557</name>
</gene>
<evidence type="ECO:0000313" key="4">
    <source>
        <dbReference type="Proteomes" id="UP001610334"/>
    </source>
</evidence>
<reference evidence="3 4" key="1">
    <citation type="submission" date="2024-07" db="EMBL/GenBank/DDBJ databases">
        <title>Section-level genome sequencing and comparative genomics of Aspergillus sections Usti and Cavernicolus.</title>
        <authorList>
            <consortium name="Lawrence Berkeley National Laboratory"/>
            <person name="Nybo J.L."/>
            <person name="Vesth T.C."/>
            <person name="Theobald S."/>
            <person name="Frisvad J.C."/>
            <person name="Larsen T.O."/>
            <person name="Kjaerboelling I."/>
            <person name="Rothschild-Mancinelli K."/>
            <person name="Lyhne E.K."/>
            <person name="Kogle M.E."/>
            <person name="Barry K."/>
            <person name="Clum A."/>
            <person name="Na H."/>
            <person name="Ledsgaard L."/>
            <person name="Lin J."/>
            <person name="Lipzen A."/>
            <person name="Kuo A."/>
            <person name="Riley R."/>
            <person name="Mondo S."/>
            <person name="Labutti K."/>
            <person name="Haridas S."/>
            <person name="Pangalinan J."/>
            <person name="Salamov A.A."/>
            <person name="Simmons B.A."/>
            <person name="Magnuson J.K."/>
            <person name="Chen J."/>
            <person name="Drula E."/>
            <person name="Henrissat B."/>
            <person name="Wiebenga A."/>
            <person name="Lubbers R.J."/>
            <person name="Gomes A.C."/>
            <person name="Makela M.R."/>
            <person name="Stajich J."/>
            <person name="Grigoriev I.V."/>
            <person name="Mortensen U.H."/>
            <person name="De Vries R.P."/>
            <person name="Baker S.E."/>
            <person name="Andersen M.R."/>
        </authorList>
    </citation>
    <scope>NUCLEOTIDE SEQUENCE [LARGE SCALE GENOMIC DNA]</scope>
    <source>
        <strain evidence="3 4">CBS 588.65</strain>
    </source>
</reference>
<comment type="caution">
    <text evidence="3">The sequence shown here is derived from an EMBL/GenBank/DDBJ whole genome shotgun (WGS) entry which is preliminary data.</text>
</comment>
<organism evidence="3 4">
    <name type="scientific">Aspergillus granulosus</name>
    <dbReference type="NCBI Taxonomy" id="176169"/>
    <lineage>
        <taxon>Eukaryota</taxon>
        <taxon>Fungi</taxon>
        <taxon>Dikarya</taxon>
        <taxon>Ascomycota</taxon>
        <taxon>Pezizomycotina</taxon>
        <taxon>Eurotiomycetes</taxon>
        <taxon>Eurotiomycetidae</taxon>
        <taxon>Eurotiales</taxon>
        <taxon>Aspergillaceae</taxon>
        <taxon>Aspergillus</taxon>
        <taxon>Aspergillus subgen. Nidulantes</taxon>
    </lineage>
</organism>
<dbReference type="Proteomes" id="UP001610334">
    <property type="component" value="Unassembled WGS sequence"/>
</dbReference>
<evidence type="ECO:0000259" key="2">
    <source>
        <dbReference type="PROSITE" id="PS50800"/>
    </source>
</evidence>
<keyword evidence="4" id="KW-1185">Reference proteome</keyword>
<evidence type="ECO:0000313" key="3">
    <source>
        <dbReference type="EMBL" id="KAL2801720.1"/>
    </source>
</evidence>
<protein>
    <recommendedName>
        <fullName evidence="2">SAP domain-containing protein</fullName>
    </recommendedName>
</protein>
<proteinExistence type="predicted"/>
<feature type="region of interest" description="Disordered" evidence="1">
    <location>
        <begin position="389"/>
        <end position="416"/>
    </location>
</feature>
<dbReference type="EMBL" id="JBFXLT010000259">
    <property type="protein sequence ID" value="KAL2801720.1"/>
    <property type="molecule type" value="Genomic_DNA"/>
</dbReference>
<feature type="compositionally biased region" description="Polar residues" evidence="1">
    <location>
        <begin position="239"/>
        <end position="250"/>
    </location>
</feature>
<evidence type="ECO:0000256" key="1">
    <source>
        <dbReference type="SAM" id="MobiDB-lite"/>
    </source>
</evidence>
<dbReference type="PROSITE" id="PS50800">
    <property type="entry name" value="SAP"/>
    <property type="match status" value="1"/>
</dbReference>
<dbReference type="InterPro" id="IPR003034">
    <property type="entry name" value="SAP_dom"/>
</dbReference>
<name>A0ABR4GTD1_9EURO</name>
<feature type="region of interest" description="Disordered" evidence="1">
    <location>
        <begin position="218"/>
        <end position="292"/>
    </location>
</feature>
<accession>A0ABR4GTD1</accession>
<sequence>MPNQNSDNATPFARFHAMAQRRYGPFSLTTIGVIIELANLLSRNPGHGLIALAERDFVDRESDRIGFHISDHAVISNIIEAAQVLMPVVEHVNRKSAELHVPFSRLRWEVRPIVDHPNPVETHSIIDLTGGQTPERLQSSCLVGSAPITRNSTAEITHISKLAKADPTDRMKISNLIEAPTDDTTNPDRMHTVNLIDASAANAVSGVQQSWDNREIPLGSYHARTGGGTSLECDDPSDTIPNTPVSTSDSVAAGDPQQGEEAEPVGGYHGQLRSTSEPSIPQKRKCADMEDDAQTVSRKNFTSIMDSRPSWTSQLQSMISLIRKLENEELRKILMDEGLPVSGGKAALGIRIIDRLDVLYQGGQLERYDTLRKSVYRIAQLSTLSLSVPPGHHYQQTSTEESIPLQSELRRSARLS</sequence>
<feature type="compositionally biased region" description="Polar residues" evidence="1">
    <location>
        <begin position="394"/>
        <end position="405"/>
    </location>
</feature>
<feature type="domain" description="SAP" evidence="2">
    <location>
        <begin position="322"/>
        <end position="356"/>
    </location>
</feature>